<dbReference type="RefSeq" id="WP_119655629.1">
    <property type="nucleotide sequence ID" value="NZ_JBHUOI010000017.1"/>
</dbReference>
<name>A0A418QZB4_9BACT</name>
<reference evidence="4 5" key="1">
    <citation type="submission" date="2019-01" db="EMBL/GenBank/DDBJ databases">
        <title>Hymenobacter humicola sp. nov., isolated from soils in Antarctica.</title>
        <authorList>
            <person name="Sedlacek I."/>
            <person name="Holochova P."/>
            <person name="Kralova S."/>
            <person name="Pantucek R."/>
            <person name="Stankova E."/>
            <person name="Vrbovska V."/>
            <person name="Kristofova L."/>
            <person name="Svec P."/>
            <person name="Busse H.-J."/>
        </authorList>
    </citation>
    <scope>NUCLEOTIDE SEQUENCE [LARGE SCALE GENOMIC DNA]</scope>
    <source>
        <strain evidence="4 5">CCM 8852</strain>
    </source>
</reference>
<evidence type="ECO:0000313" key="4">
    <source>
        <dbReference type="EMBL" id="RIY10503.1"/>
    </source>
</evidence>
<dbReference type="Proteomes" id="UP000284250">
    <property type="component" value="Unassembled WGS sequence"/>
</dbReference>
<comment type="caution">
    <text evidence="4">The sequence shown here is derived from an EMBL/GenBank/DDBJ whole genome shotgun (WGS) entry which is preliminary data.</text>
</comment>
<evidence type="ECO:0000256" key="1">
    <source>
        <dbReference type="ARBA" id="ARBA00003989"/>
    </source>
</evidence>
<keyword evidence="3" id="KW-0732">Signal</keyword>
<evidence type="ECO:0000313" key="5">
    <source>
        <dbReference type="Proteomes" id="UP000284250"/>
    </source>
</evidence>
<sequence>MPATPPPPATAHPIVCSLWWRPWVWGVCCLLLCLLSATAEAQIASPELPPPPSPPKEAVVKESEAAALPPKKLEEALRLLLQVVSDSSAGQARRQFKATEIDGLVMDQTISKFGHDFYDQFYTHWEVPPGVTDFTIVVREKPARGTSTLISLEVNDNELLELPLQPKAEVVEELAAYALSVAQSFLIQAREESRQLEHGGRVPPEVF</sequence>
<dbReference type="AlphaFoldDB" id="A0A418QZB4"/>
<protein>
    <recommendedName>
        <fullName evidence="2">Curli production assembly/transport component CsgE</fullName>
    </recommendedName>
</protein>
<gene>
    <name evidence="4" type="ORF">D0T11_09905</name>
</gene>
<dbReference type="OrthoDB" id="1524955at2"/>
<organism evidence="4 5">
    <name type="scientific">Hymenobacter rubripertinctus</name>
    <dbReference type="NCBI Taxonomy" id="2029981"/>
    <lineage>
        <taxon>Bacteria</taxon>
        <taxon>Pseudomonadati</taxon>
        <taxon>Bacteroidota</taxon>
        <taxon>Cytophagia</taxon>
        <taxon>Cytophagales</taxon>
        <taxon>Hymenobacteraceae</taxon>
        <taxon>Hymenobacter</taxon>
    </lineage>
</organism>
<accession>A0A418QZB4</accession>
<evidence type="ECO:0000256" key="3">
    <source>
        <dbReference type="ARBA" id="ARBA00022729"/>
    </source>
</evidence>
<keyword evidence="5" id="KW-1185">Reference proteome</keyword>
<dbReference type="EMBL" id="QYCN01000012">
    <property type="protein sequence ID" value="RIY10503.1"/>
    <property type="molecule type" value="Genomic_DNA"/>
</dbReference>
<dbReference type="InterPro" id="IPR018900">
    <property type="entry name" value="Curli_CsgE"/>
</dbReference>
<evidence type="ECO:0000256" key="2">
    <source>
        <dbReference type="ARBA" id="ARBA00014024"/>
    </source>
</evidence>
<dbReference type="Pfam" id="PF10627">
    <property type="entry name" value="CsgE"/>
    <property type="match status" value="1"/>
</dbReference>
<proteinExistence type="predicted"/>
<comment type="function">
    <text evidence="1">May be involved in the biogenesis of curli organelles.</text>
</comment>